<dbReference type="InParanoid" id="R9TB78"/>
<dbReference type="Proteomes" id="UP000014070">
    <property type="component" value="Chromosome"/>
</dbReference>
<dbReference type="EMBL" id="CP005934">
    <property type="protein sequence ID" value="AGN26966.1"/>
    <property type="molecule type" value="Genomic_DNA"/>
</dbReference>
<keyword evidence="1" id="KW-1133">Transmembrane helix</keyword>
<dbReference type="STRING" id="1295009.MMINT_16730"/>
<reference evidence="2 3" key="1">
    <citation type="journal article" date="2013" name="Genome Announc.">
        <title>Genome sequence of 'Candidatus Methanomassiliicoccus intestinalis' Issoire-Mx1, a third thermoplasmatales-related methanogenic archaeon from human feces.</title>
        <authorList>
            <person name="Borrel G."/>
            <person name="Harris H.M."/>
            <person name="Parisot N."/>
            <person name="Gaci N."/>
            <person name="Tottey W."/>
            <person name="Mihajlovski A."/>
            <person name="Deane J."/>
            <person name="Gribaldo S."/>
            <person name="Bardot O."/>
            <person name="Peyretaillade E."/>
            <person name="Peyret P."/>
            <person name="O'Toole P.W."/>
            <person name="Brugere J.F."/>
        </authorList>
    </citation>
    <scope>NUCLEOTIDE SEQUENCE [LARGE SCALE GENOMIC DNA]</scope>
    <source>
        <strain evidence="2 3">Issoire-Mx1</strain>
    </source>
</reference>
<keyword evidence="1" id="KW-0812">Transmembrane</keyword>
<evidence type="ECO:0000256" key="1">
    <source>
        <dbReference type="SAM" id="Phobius"/>
    </source>
</evidence>
<accession>R9TB78</accession>
<dbReference type="HOGENOM" id="CLU_2055951_0_0_2"/>
<evidence type="ECO:0000313" key="3">
    <source>
        <dbReference type="Proteomes" id="UP000014070"/>
    </source>
</evidence>
<name>R9TB78_METII</name>
<protein>
    <submittedName>
        <fullName evidence="2">Uncharacterized protein</fullName>
    </submittedName>
</protein>
<feature type="transmembrane region" description="Helical" evidence="1">
    <location>
        <begin position="95"/>
        <end position="116"/>
    </location>
</feature>
<sequence length="119" mass="13466">MNGSPDRLPILHKTYMRRGEYRHVFWSRYGIATSKNNETSPTFYPGDRIEIINLDSKHGMFPFGKNRGRITHIVTDEADGITTGYTAILYRMDGFLHLFTVVLIGTLGLCALLLFLGAI</sequence>
<dbReference type="GeneID" id="41324036"/>
<dbReference type="KEGG" id="mer:MMINT_16730"/>
<evidence type="ECO:0000313" key="2">
    <source>
        <dbReference type="EMBL" id="AGN26966.1"/>
    </source>
</evidence>
<dbReference type="RefSeq" id="WP_020449491.1">
    <property type="nucleotide sequence ID" value="NC_021353.1"/>
</dbReference>
<gene>
    <name evidence="2" type="ORF">MMINT_16730</name>
</gene>
<dbReference type="AlphaFoldDB" id="R9TB78"/>
<keyword evidence="1" id="KW-0472">Membrane</keyword>
<organism evidence="2 3">
    <name type="scientific">Methanomassiliicoccus intestinalis (strain Issoire-Mx1)</name>
    <dbReference type="NCBI Taxonomy" id="1295009"/>
    <lineage>
        <taxon>Archaea</taxon>
        <taxon>Methanobacteriati</taxon>
        <taxon>Thermoplasmatota</taxon>
        <taxon>Thermoplasmata</taxon>
        <taxon>Methanomassiliicoccales</taxon>
        <taxon>Methanomassiliicoccaceae</taxon>
        <taxon>Methanomassiliicoccus</taxon>
    </lineage>
</organism>
<proteinExistence type="predicted"/>
<keyword evidence="3" id="KW-1185">Reference proteome</keyword>